<dbReference type="Proteomes" id="UP000675920">
    <property type="component" value="Unplaced"/>
</dbReference>
<dbReference type="Gene3D" id="1.20.1600.10">
    <property type="entry name" value="Outer membrane efflux proteins (OEP)"/>
    <property type="match status" value="1"/>
</dbReference>
<dbReference type="SUPFAM" id="SSF56954">
    <property type="entry name" value="Outer membrane efflux proteins (OEP)"/>
    <property type="match status" value="1"/>
</dbReference>
<dbReference type="PANTHER" id="PTHR30203">
    <property type="entry name" value="OUTER MEMBRANE CATION EFFLUX PROTEIN"/>
    <property type="match status" value="1"/>
</dbReference>
<protein>
    <submittedName>
        <fullName evidence="4">TolC family protein</fullName>
    </submittedName>
</protein>
<keyword evidence="2" id="KW-0732">Signal</keyword>
<dbReference type="AlphaFoldDB" id="A0A8B6XB73"/>
<sequence length="478" mass="50570">MVVLSGISSARRWWSAALLALLPMLAAAQVPAPRPGLAPADASTGAVRPLDLRAPDADPRIDAAAPSGVPPAAVPGLDPARLRWPVVRAAWLERSRDLRAARRDIESAEADTLAARARPNPTLSYDAASISPRNFGAGSPADKRIDSTLRLEQPIERGDKRRLRMARADALLDASRADAVGLARDGVARVAGLYYDLAAAQAQAELAAQSAALADTALAAALKRRDAGDLAAADAERVRTDTLRARNDATSAAADLAQARLALARALAIEPLAPRLRADADWPEPAPDEPGLRAAERVRLEAALDDRPELRAARLRADAARSNRDLALAQRRRDVTVAVQAERYPGPNGTGNTVGLGVSIPLFLGYDYAGEIRSAEVDVDRAAEALELARADALAGIAATAADLDAAARRLVRTRDELMPAARRSLDAAEFAFSHGASNVTDVLDARRAWRAAEADAIATRADYARALAAWQSLLEPN</sequence>
<evidence type="ECO:0000256" key="1">
    <source>
        <dbReference type="ARBA" id="ARBA00007613"/>
    </source>
</evidence>
<dbReference type="GO" id="GO:0015562">
    <property type="term" value="F:efflux transmembrane transporter activity"/>
    <property type="evidence" value="ECO:0007669"/>
    <property type="project" value="InterPro"/>
</dbReference>
<feature type="chain" id="PRO_5034115398" evidence="2">
    <location>
        <begin position="29"/>
        <end position="478"/>
    </location>
</feature>
<evidence type="ECO:0000313" key="4">
    <source>
        <dbReference type="RefSeq" id="WP_169732493.1"/>
    </source>
</evidence>
<dbReference type="PANTHER" id="PTHR30203:SF30">
    <property type="entry name" value="OUTER MEMBRANE PROTEIN-RELATED"/>
    <property type="match status" value="1"/>
</dbReference>
<proteinExistence type="inferred from homology"/>
<dbReference type="InterPro" id="IPR010131">
    <property type="entry name" value="MdtP/NodT-like"/>
</dbReference>
<accession>A0A8B6XB73</accession>
<dbReference type="InterPro" id="IPR003423">
    <property type="entry name" value="OMP_efflux"/>
</dbReference>
<comment type="similarity">
    <text evidence="1">Belongs to the outer membrane factor (OMF) (TC 1.B.17) family.</text>
</comment>
<reference evidence="4" key="2">
    <citation type="submission" date="2025-08" db="UniProtKB">
        <authorList>
            <consortium name="RefSeq"/>
        </authorList>
    </citation>
    <scope>IDENTIFICATION</scope>
</reference>
<evidence type="ECO:0000313" key="3">
    <source>
        <dbReference type="Proteomes" id="UP000675920"/>
    </source>
</evidence>
<reference evidence="4" key="1">
    <citation type="journal article" date="1999" name="J. Mol. Biol.">
        <title>Alignment and structure prediction of divergent protein families: periplasmic and outer membrane proteins of bacterial efflux pumps.</title>
        <authorList>
            <person name="Johnson J.M."/>
            <person name="Church G.M."/>
        </authorList>
    </citation>
    <scope>NUCLEOTIDE SEQUENCE</scope>
</reference>
<evidence type="ECO:0000256" key="2">
    <source>
        <dbReference type="SAM" id="SignalP"/>
    </source>
</evidence>
<feature type="signal peptide" evidence="2">
    <location>
        <begin position="1"/>
        <end position="28"/>
    </location>
</feature>
<dbReference type="Pfam" id="PF02321">
    <property type="entry name" value="OEP"/>
    <property type="match status" value="2"/>
</dbReference>
<dbReference type="RefSeq" id="WP_169732493.1">
    <property type="nucleotide sequence ID" value="NZ_AXWS01000007.1"/>
</dbReference>
<keyword evidence="3" id="KW-1185">Reference proteome</keyword>
<organism evidence="3 4">
    <name type="scientific">Derxia gummosa DSM 723</name>
    <dbReference type="NCBI Taxonomy" id="1121388"/>
    <lineage>
        <taxon>Bacteria</taxon>
        <taxon>Pseudomonadati</taxon>
        <taxon>Pseudomonadota</taxon>
        <taxon>Betaproteobacteria</taxon>
        <taxon>Burkholderiales</taxon>
        <taxon>Alcaligenaceae</taxon>
        <taxon>Derxia</taxon>
    </lineage>
</organism>
<name>A0A8B6XB73_9BURK</name>